<evidence type="ECO:0000259" key="5">
    <source>
        <dbReference type="PROSITE" id="PS50111"/>
    </source>
</evidence>
<dbReference type="Pfam" id="PF00015">
    <property type="entry name" value="MCPsignal"/>
    <property type="match status" value="1"/>
</dbReference>
<dbReference type="PANTHER" id="PTHR43531">
    <property type="entry name" value="PROTEIN ICFG"/>
    <property type="match status" value="1"/>
</dbReference>
<dbReference type="GO" id="GO:0004888">
    <property type="term" value="F:transmembrane signaling receptor activity"/>
    <property type="evidence" value="ECO:0007669"/>
    <property type="project" value="InterPro"/>
</dbReference>
<evidence type="ECO:0000313" key="6">
    <source>
        <dbReference type="EMBL" id="HGU34079.1"/>
    </source>
</evidence>
<dbReference type="GO" id="GO:0006935">
    <property type="term" value="P:chemotaxis"/>
    <property type="evidence" value="ECO:0007669"/>
    <property type="project" value="UniProtKB-KW"/>
</dbReference>
<reference evidence="6" key="1">
    <citation type="journal article" date="2020" name="mSystems">
        <title>Genome- and Community-Level Interaction Insights into Carbon Utilization and Element Cycling Functions of Hydrothermarchaeota in Hydrothermal Sediment.</title>
        <authorList>
            <person name="Zhou Z."/>
            <person name="Liu Y."/>
            <person name="Xu W."/>
            <person name="Pan J."/>
            <person name="Luo Z.H."/>
            <person name="Li M."/>
        </authorList>
    </citation>
    <scope>NUCLEOTIDE SEQUENCE [LARGE SCALE GENOMIC DNA]</scope>
    <source>
        <strain evidence="6">SpSt-477</strain>
    </source>
</reference>
<dbReference type="GO" id="GO:0005886">
    <property type="term" value="C:plasma membrane"/>
    <property type="evidence" value="ECO:0007669"/>
    <property type="project" value="TreeGrafter"/>
</dbReference>
<keyword evidence="4" id="KW-0472">Membrane</keyword>
<gene>
    <name evidence="6" type="ORF">ENS29_14730</name>
</gene>
<dbReference type="PANTHER" id="PTHR43531:SF11">
    <property type="entry name" value="METHYL-ACCEPTING CHEMOTAXIS PROTEIN 3"/>
    <property type="match status" value="1"/>
</dbReference>
<dbReference type="InterPro" id="IPR047347">
    <property type="entry name" value="YvaQ-like_sensor"/>
</dbReference>
<dbReference type="SMART" id="SM00283">
    <property type="entry name" value="MA"/>
    <property type="match status" value="1"/>
</dbReference>
<comment type="similarity">
    <text evidence="2">Belongs to the methyl-accepting chemotaxis (MCP) protein family.</text>
</comment>
<feature type="transmembrane region" description="Helical" evidence="4">
    <location>
        <begin position="12"/>
        <end position="35"/>
    </location>
</feature>
<dbReference type="SUPFAM" id="SSF58104">
    <property type="entry name" value="Methyl-accepting chemotaxis protein (MCP) signaling domain"/>
    <property type="match status" value="1"/>
</dbReference>
<feature type="transmembrane region" description="Helical" evidence="4">
    <location>
        <begin position="189"/>
        <end position="209"/>
    </location>
</feature>
<dbReference type="CDD" id="cd19411">
    <property type="entry name" value="MCP2201-like_sensor"/>
    <property type="match status" value="1"/>
</dbReference>
<dbReference type="PRINTS" id="PR00260">
    <property type="entry name" value="CHEMTRNSDUCR"/>
</dbReference>
<sequence>MFMKNAKLGTKLYLGFGTVLIFLGMILAVSITNILSINNKMDKIVHEYNVKLALANNLIDEINVVARAVRNIVLLDDPTEMALEKKRIEDARSHFEASFSKLTQMVSSEKGIELLRTIRTRQDSVKPITNKVISLGLEGKRDEATTVLIKELRVPQRTLIQTISDLIDYQNELSQKAATEAELQTTRSIWSMSVLGIVAVLIGIAAAFLTTKNVTRQLHVIIDGLNDSAEQVVSASTQIASGSQSLAEGSQQQAAALEETSAAIEQITSMTKRNAQNAEQADQLMREAEQVMGLAESSMKHLTQSMQDICKESEETFKIVKSIDEIAFQTNLLALNAAVEAARAGEAGAGFAVVADEVRNLAKRAAEAAKNTASLIEATVKNIQEGAKLASQSNQAFDKMTSTASNVAQLVAEIAAASREQAQGIGEMNRAIAEMEKVVQQNAANAEENAASSEEMNGQANQMDGFVQSLVAIVGTNGNGKRHSPVLQKEVMNYKGNVLKRPKLEALKPAKNGKRAVGTRELLIPLDAKEEALIAQF</sequence>
<proteinExistence type="inferred from homology"/>
<dbReference type="Gene3D" id="1.10.287.950">
    <property type="entry name" value="Methyl-accepting chemotaxis protein"/>
    <property type="match status" value="1"/>
</dbReference>
<keyword evidence="4" id="KW-0812">Transmembrane</keyword>
<evidence type="ECO:0000256" key="2">
    <source>
        <dbReference type="ARBA" id="ARBA00029447"/>
    </source>
</evidence>
<dbReference type="InterPro" id="IPR004090">
    <property type="entry name" value="Chemotax_Me-accpt_rcpt"/>
</dbReference>
<dbReference type="AlphaFoldDB" id="A0A7C4RU49"/>
<organism evidence="6">
    <name type="scientific">Desulfatirhabdium butyrativorans</name>
    <dbReference type="NCBI Taxonomy" id="340467"/>
    <lineage>
        <taxon>Bacteria</taxon>
        <taxon>Pseudomonadati</taxon>
        <taxon>Thermodesulfobacteriota</taxon>
        <taxon>Desulfobacteria</taxon>
        <taxon>Desulfobacterales</taxon>
        <taxon>Desulfatirhabdiaceae</taxon>
        <taxon>Desulfatirhabdium</taxon>
    </lineage>
</organism>
<feature type="domain" description="Methyl-accepting transducer" evidence="5">
    <location>
        <begin position="228"/>
        <end position="457"/>
    </location>
</feature>
<dbReference type="InterPro" id="IPR051310">
    <property type="entry name" value="MCP_chemotaxis"/>
</dbReference>
<dbReference type="Pfam" id="PF12729">
    <property type="entry name" value="4HB_MCP_1"/>
    <property type="match status" value="1"/>
</dbReference>
<dbReference type="PROSITE" id="PS50111">
    <property type="entry name" value="CHEMOTAXIS_TRANSDUC_2"/>
    <property type="match status" value="1"/>
</dbReference>
<dbReference type="InterPro" id="IPR004089">
    <property type="entry name" value="MCPsignal_dom"/>
</dbReference>
<dbReference type="InterPro" id="IPR024478">
    <property type="entry name" value="HlyB_4HB_MCP"/>
</dbReference>
<dbReference type="EMBL" id="DSUH01000336">
    <property type="protein sequence ID" value="HGU34079.1"/>
    <property type="molecule type" value="Genomic_DNA"/>
</dbReference>
<name>A0A7C4RU49_9BACT</name>
<keyword evidence="4" id="KW-1133">Transmembrane helix</keyword>
<accession>A0A7C4RU49</accession>
<keyword evidence="3" id="KW-0807">Transducer</keyword>
<keyword evidence="1" id="KW-0145">Chemotaxis</keyword>
<evidence type="ECO:0000256" key="1">
    <source>
        <dbReference type="ARBA" id="ARBA00022500"/>
    </source>
</evidence>
<dbReference type="GO" id="GO:0007165">
    <property type="term" value="P:signal transduction"/>
    <property type="evidence" value="ECO:0007669"/>
    <property type="project" value="UniProtKB-KW"/>
</dbReference>
<evidence type="ECO:0000256" key="4">
    <source>
        <dbReference type="SAM" id="Phobius"/>
    </source>
</evidence>
<evidence type="ECO:0000256" key="3">
    <source>
        <dbReference type="PROSITE-ProRule" id="PRU00284"/>
    </source>
</evidence>
<comment type="caution">
    <text evidence="6">The sequence shown here is derived from an EMBL/GenBank/DDBJ whole genome shotgun (WGS) entry which is preliminary data.</text>
</comment>
<protein>
    <recommendedName>
        <fullName evidence="5">Methyl-accepting transducer domain-containing protein</fullName>
    </recommendedName>
</protein>